<dbReference type="AlphaFoldDB" id="A0A090I6R7"/>
<feature type="region of interest" description="Disordered" evidence="2">
    <location>
        <begin position="203"/>
        <end position="241"/>
    </location>
</feature>
<gene>
    <name evidence="3" type="ORF">DSM1535_0409</name>
</gene>
<sequence length="241" mass="27790">MTDEHTTKVIGMVDTFVYRDGSLQVKPPEGLDLKGKGISPVFDDLNLVEYDEYYLPITGYLKEVGLTATPRSHILYNSIKKPEEDDNLGDKSEVLEKALEKQQEQQEEIGILKSKLKSANKTVEEKQKLEKDLKDLEKEKKDNEKKIKDLEDKAKKYDKLEGKKKEKLIKELAGDDEELKKELEDMSLEKLEFFKEHKIITQKPKGVAAGGAPGHDDDGTKKREKDEPGNFWDIRKKKKRW</sequence>
<evidence type="ECO:0000256" key="1">
    <source>
        <dbReference type="SAM" id="Coils"/>
    </source>
</evidence>
<dbReference type="EMBL" id="LN515531">
    <property type="protein sequence ID" value="CEA12772.1"/>
    <property type="molecule type" value="Genomic_DNA"/>
</dbReference>
<accession>A0A090I6R7</accession>
<feature type="compositionally biased region" description="Basic and acidic residues" evidence="2">
    <location>
        <begin position="214"/>
        <end position="228"/>
    </location>
</feature>
<proteinExistence type="predicted"/>
<reference evidence="3" key="1">
    <citation type="submission" date="2014-08" db="EMBL/GenBank/DDBJ databases">
        <authorList>
            <person name="Wibberg D."/>
        </authorList>
    </citation>
    <scope>NUCLEOTIDE SEQUENCE</scope>
</reference>
<keyword evidence="1" id="KW-0175">Coiled coil</keyword>
<evidence type="ECO:0000313" key="3">
    <source>
        <dbReference type="EMBL" id="CEA12772.1"/>
    </source>
</evidence>
<dbReference type="PATRIC" id="fig|2162.9.peg.427"/>
<evidence type="ECO:0000256" key="2">
    <source>
        <dbReference type="SAM" id="MobiDB-lite"/>
    </source>
</evidence>
<feature type="coiled-coil region" evidence="1">
    <location>
        <begin position="95"/>
        <end position="189"/>
    </location>
</feature>
<dbReference type="RefSeq" id="WP_144405513.1">
    <property type="nucleotide sequence ID" value="NZ_JARVXG010000051.1"/>
</dbReference>
<protein>
    <submittedName>
        <fullName evidence="3">Uncharacterized protein</fullName>
    </submittedName>
</protein>
<organism evidence="3">
    <name type="scientific">Methanobacterium formicicum</name>
    <dbReference type="NCBI Taxonomy" id="2162"/>
    <lineage>
        <taxon>Archaea</taxon>
        <taxon>Methanobacteriati</taxon>
        <taxon>Methanobacteriota</taxon>
        <taxon>Methanomada group</taxon>
        <taxon>Methanobacteria</taxon>
        <taxon>Methanobacteriales</taxon>
        <taxon>Methanobacteriaceae</taxon>
        <taxon>Methanobacterium</taxon>
    </lineage>
</organism>
<name>A0A090I6R7_METFO</name>
<dbReference type="KEGG" id="mfi:DSM1535_0409"/>